<proteinExistence type="predicted"/>
<evidence type="ECO:0000313" key="2">
    <source>
        <dbReference type="Proteomes" id="UP001327957"/>
    </source>
</evidence>
<reference evidence="1 2" key="1">
    <citation type="submission" date="2023-04" db="EMBL/GenBank/DDBJ databases">
        <title>Colletotrichum tabacum stain YC1 causing leaf anthracnose on Nicotiana tabacum(L.) cv.</title>
        <authorList>
            <person name="Ji Z."/>
            <person name="Wang M."/>
            <person name="Zhang J."/>
            <person name="Wang N."/>
            <person name="Zhou Z."/>
        </authorList>
    </citation>
    <scope>NUCLEOTIDE SEQUENCE [LARGE SCALE GENOMIC DNA]</scope>
    <source>
        <strain evidence="1 2">YC1</strain>
    </source>
</reference>
<keyword evidence="1" id="KW-0808">Transferase</keyword>
<dbReference type="EMBL" id="JASAOK010000056">
    <property type="protein sequence ID" value="KAK6206195.1"/>
    <property type="molecule type" value="Genomic_DNA"/>
</dbReference>
<protein>
    <submittedName>
        <fullName evidence="1">Set-domain histone methyltransferase-8</fullName>
    </submittedName>
</protein>
<accession>A0AAV9SUA0</accession>
<sequence>MRKSTLQKDDGNFVILYDAIDVVEGEMTVNLSAETPMTAESDVFSSDLRAVDDSLGASHQTHYYLETAFGRNPKPGITTSYLYYAKDALTCSGMHLEDLFVPSVNLLRWGAPKAWLVLDPEPTNMKLFEKRVKEFRASSEYFIHNNNARELERTLQHCLL</sequence>
<dbReference type="GO" id="GO:0032259">
    <property type="term" value="P:methylation"/>
    <property type="evidence" value="ECO:0007669"/>
    <property type="project" value="UniProtKB-KW"/>
</dbReference>
<keyword evidence="2" id="KW-1185">Reference proteome</keyword>
<dbReference type="Gene3D" id="2.60.120.650">
    <property type="entry name" value="Cupin"/>
    <property type="match status" value="1"/>
</dbReference>
<gene>
    <name evidence="1" type="ORF">QIS74_13614</name>
</gene>
<comment type="caution">
    <text evidence="1">The sequence shown here is derived from an EMBL/GenBank/DDBJ whole genome shotgun (WGS) entry which is preliminary data.</text>
</comment>
<name>A0AAV9SUA0_9PEZI</name>
<organism evidence="1 2">
    <name type="scientific">Colletotrichum tabaci</name>
    <dbReference type="NCBI Taxonomy" id="1209068"/>
    <lineage>
        <taxon>Eukaryota</taxon>
        <taxon>Fungi</taxon>
        <taxon>Dikarya</taxon>
        <taxon>Ascomycota</taxon>
        <taxon>Pezizomycotina</taxon>
        <taxon>Sordariomycetes</taxon>
        <taxon>Hypocreomycetidae</taxon>
        <taxon>Glomerellales</taxon>
        <taxon>Glomerellaceae</taxon>
        <taxon>Colletotrichum</taxon>
        <taxon>Colletotrichum destructivum species complex</taxon>
    </lineage>
</organism>
<dbReference type="AlphaFoldDB" id="A0AAV9SUA0"/>
<dbReference type="GO" id="GO:0008168">
    <property type="term" value="F:methyltransferase activity"/>
    <property type="evidence" value="ECO:0007669"/>
    <property type="project" value="UniProtKB-KW"/>
</dbReference>
<evidence type="ECO:0000313" key="1">
    <source>
        <dbReference type="EMBL" id="KAK6206195.1"/>
    </source>
</evidence>
<dbReference type="Proteomes" id="UP001327957">
    <property type="component" value="Unassembled WGS sequence"/>
</dbReference>
<keyword evidence="1" id="KW-0489">Methyltransferase</keyword>